<dbReference type="Pfam" id="PF02452">
    <property type="entry name" value="PemK_toxin"/>
    <property type="match status" value="1"/>
</dbReference>
<sequence length="130" mass="14940">MYFKDFDKWNEVKKRVHHEERKVNIRSGEIRWVSFGVNVGSEIDGKGVSFTRPALILHVIGSHLALIVPMSTKVKDIAGYVPFIWKDATTALCIHQVRIVSTKRVLSRRGRVSQNKLKAIKKEVSKFFSF</sequence>
<comment type="caution">
    <text evidence="1">The sequence shown here is derived from an EMBL/GenBank/DDBJ whole genome shotgun (WGS) entry which is preliminary data.</text>
</comment>
<name>A0A1F8F261_9BACT</name>
<dbReference type="Gene3D" id="2.30.30.110">
    <property type="match status" value="1"/>
</dbReference>
<dbReference type="InterPro" id="IPR003477">
    <property type="entry name" value="PemK-like"/>
</dbReference>
<gene>
    <name evidence="1" type="ORF">A3B86_03190</name>
</gene>
<dbReference type="Proteomes" id="UP000176834">
    <property type="component" value="Unassembled WGS sequence"/>
</dbReference>
<dbReference type="EMBL" id="MGJN01000008">
    <property type="protein sequence ID" value="OGN07213.1"/>
    <property type="molecule type" value="Genomic_DNA"/>
</dbReference>
<dbReference type="InterPro" id="IPR011067">
    <property type="entry name" value="Plasmid_toxin/cell-grow_inhib"/>
</dbReference>
<dbReference type="GO" id="GO:0003677">
    <property type="term" value="F:DNA binding"/>
    <property type="evidence" value="ECO:0007669"/>
    <property type="project" value="InterPro"/>
</dbReference>
<protein>
    <recommendedName>
        <fullName evidence="3">mRNA interferase</fullName>
    </recommendedName>
</protein>
<reference evidence="1 2" key="1">
    <citation type="journal article" date="2016" name="Nat. Commun.">
        <title>Thousands of microbial genomes shed light on interconnected biogeochemical processes in an aquifer system.</title>
        <authorList>
            <person name="Anantharaman K."/>
            <person name="Brown C.T."/>
            <person name="Hug L.A."/>
            <person name="Sharon I."/>
            <person name="Castelle C.J."/>
            <person name="Probst A.J."/>
            <person name="Thomas B.C."/>
            <person name="Singh A."/>
            <person name="Wilkins M.J."/>
            <person name="Karaoz U."/>
            <person name="Brodie E.L."/>
            <person name="Williams K.H."/>
            <person name="Hubbard S.S."/>
            <person name="Banfield J.F."/>
        </authorList>
    </citation>
    <scope>NUCLEOTIDE SEQUENCE [LARGE SCALE GENOMIC DNA]</scope>
</reference>
<proteinExistence type="predicted"/>
<dbReference type="AlphaFoldDB" id="A0A1F8F261"/>
<evidence type="ECO:0008006" key="3">
    <source>
        <dbReference type="Google" id="ProtNLM"/>
    </source>
</evidence>
<dbReference type="SUPFAM" id="SSF50118">
    <property type="entry name" value="Cell growth inhibitor/plasmid maintenance toxic component"/>
    <property type="match status" value="1"/>
</dbReference>
<evidence type="ECO:0000313" key="1">
    <source>
        <dbReference type="EMBL" id="OGN07213.1"/>
    </source>
</evidence>
<evidence type="ECO:0000313" key="2">
    <source>
        <dbReference type="Proteomes" id="UP000176834"/>
    </source>
</evidence>
<accession>A0A1F8F261</accession>
<organism evidence="1 2">
    <name type="scientific">Candidatus Yanofskybacteria bacterium RIFCSPHIGHO2_02_FULL_38_22b</name>
    <dbReference type="NCBI Taxonomy" id="1802673"/>
    <lineage>
        <taxon>Bacteria</taxon>
        <taxon>Candidatus Yanofskyibacteriota</taxon>
    </lineage>
</organism>